<keyword evidence="1" id="KW-0433">Leucine-rich repeat</keyword>
<reference evidence="6 7" key="1">
    <citation type="submission" date="2022-05" db="EMBL/GenBank/DDBJ databases">
        <authorList>
            <consortium name="Genoscope - CEA"/>
            <person name="William W."/>
        </authorList>
    </citation>
    <scope>NUCLEOTIDE SEQUENCE [LARGE SCALE GENOMIC DNA]</scope>
</reference>
<dbReference type="GO" id="GO:0005737">
    <property type="term" value="C:cytoplasm"/>
    <property type="evidence" value="ECO:0007669"/>
    <property type="project" value="TreeGrafter"/>
</dbReference>
<dbReference type="Pfam" id="PF13855">
    <property type="entry name" value="LRR_8"/>
    <property type="match status" value="1"/>
</dbReference>
<dbReference type="Gene3D" id="3.40.50.300">
    <property type="entry name" value="P-loop containing nucleotide triphosphate hydrolases"/>
    <property type="match status" value="1"/>
</dbReference>
<dbReference type="PROSITE" id="PS51424">
    <property type="entry name" value="ROC"/>
    <property type="match status" value="1"/>
</dbReference>
<dbReference type="GO" id="GO:0000166">
    <property type="term" value="F:nucleotide binding"/>
    <property type="evidence" value="ECO:0007669"/>
    <property type="project" value="UniProtKB-KW"/>
</dbReference>
<dbReference type="AlphaFoldDB" id="A0AAU9X0C7"/>
<dbReference type="SMART" id="SM00005">
    <property type="entry name" value="DEATH"/>
    <property type="match status" value="1"/>
</dbReference>
<dbReference type="PROSITE" id="PS00675">
    <property type="entry name" value="SIGMA54_INTERACT_1"/>
    <property type="match status" value="1"/>
</dbReference>
<comment type="caution">
    <text evidence="6">The sequence shown here is derived from an EMBL/GenBank/DDBJ whole genome shotgun (WGS) entry which is preliminary data.</text>
</comment>
<keyword evidence="3" id="KW-0547">Nucleotide-binding</keyword>
<dbReference type="InterPro" id="IPR050216">
    <property type="entry name" value="LRR_domain-containing"/>
</dbReference>
<dbReference type="PANTHER" id="PTHR48051">
    <property type="match status" value="1"/>
</dbReference>
<evidence type="ECO:0000256" key="1">
    <source>
        <dbReference type="ARBA" id="ARBA00022614"/>
    </source>
</evidence>
<dbReference type="PANTHER" id="PTHR48051:SF39">
    <property type="entry name" value="P53-INDUCED DEATH DOMAIN PROTEIN 1"/>
    <property type="match status" value="1"/>
</dbReference>
<dbReference type="SUPFAM" id="SSF47986">
    <property type="entry name" value="DEATH domain"/>
    <property type="match status" value="1"/>
</dbReference>
<dbReference type="InterPro" id="IPR011029">
    <property type="entry name" value="DEATH-like_dom_sf"/>
</dbReference>
<dbReference type="Gene3D" id="3.80.10.10">
    <property type="entry name" value="Ribonuclease Inhibitor"/>
    <property type="match status" value="1"/>
</dbReference>
<proteinExistence type="predicted"/>
<evidence type="ECO:0000256" key="3">
    <source>
        <dbReference type="ARBA" id="ARBA00022741"/>
    </source>
</evidence>
<evidence type="ECO:0000313" key="6">
    <source>
        <dbReference type="EMBL" id="CAH3132014.1"/>
    </source>
</evidence>
<dbReference type="InterPro" id="IPR027417">
    <property type="entry name" value="P-loop_NTPase"/>
</dbReference>
<dbReference type="InterPro" id="IPR036388">
    <property type="entry name" value="WH-like_DNA-bd_sf"/>
</dbReference>
<accession>A0AAU9X0C7</accession>
<feature type="domain" description="Death" evidence="4">
    <location>
        <begin position="966"/>
        <end position="1049"/>
    </location>
</feature>
<feature type="domain" description="Roc" evidence="5">
    <location>
        <begin position="331"/>
        <end position="578"/>
    </location>
</feature>
<evidence type="ECO:0000313" key="7">
    <source>
        <dbReference type="Proteomes" id="UP001159428"/>
    </source>
</evidence>
<dbReference type="InterPro" id="IPR000488">
    <property type="entry name" value="Death_dom"/>
</dbReference>
<name>A0AAU9X0C7_9CNID</name>
<dbReference type="InterPro" id="IPR032675">
    <property type="entry name" value="LRR_dom_sf"/>
</dbReference>
<dbReference type="CDD" id="cd01670">
    <property type="entry name" value="Death"/>
    <property type="match status" value="1"/>
</dbReference>
<sequence length="1051" mass="119816">MACGGGFEFINIVPKKLPVTSENGVVIVDLTSYDPVTSEEFPEFSSIQDLQDLRFFSNYLKEIPEQFFEINHHLKSLFMCCSTIKPDNGLLRLPTHFNYFSHLEELHLVGNHFEGFPLPICNLGNIKTLYMDNCTLTKIPKEIKNMSSLVVVDFSYNSFGNPDSLPKEFFQLPNVKDLYLIDCQLNELPSDIGGLRNLEGLRIGKNNLTKLPDELFDLPKLSKLSVEGNKISELSPNICQLHSLKLLLIMENRLITLPEEIRNLSNCIHINLFDNKLTYLPRSIIEMPKLETLIVDGNNNLRNPPLDVCSRGLDSIRGYFETLDAQDVNTETVDSQRLEVVLLGESGAGKSSLAYALVHAKALLHPDNEAHSTVGVDFFNWRPFASVIEFHIVDCAGQRRYQLTHPFFLSSEALHILVVDLFKYEPTKSCFQKTVGDWLDLVTSRILKPRIMIVPTHLDKFDPSDTSTVICCCKDILKRVQDYCKGQKALIEYEISEKRKKGLKNPLKGGSNPEWKINNPPIISSVLHHAFYDALQEPPPTEPVCNTSYIAMVPVSNVSELTGINALQDEIIRIAEDRELFPSVGRDLPEEWVKLEVALRKSRENDQVRCMSYGDFEKFAREHTGLSKMGLRSAVTYLDSIGELHYYKDIPSLHKNVFIDLRWLAKLVKCLFRHDLQETLNFDESFQRFGMIRGYFDELKKNLIQEAKLSKALLRCLWAEIELDEAMFLQMVELLHHLGLACHLPTVDPDNFDLLVPWFLTDYPDEVEGLSENLTDDKVEINLLFMMSYLPPGLFDRLRVRCCSLVFDFYNWKDHLLLFGNNERILIHKHSYPAGADSSSPAIYIKGRGIKAELNSLWKILLNIFEETDALLTEWQRLSVQRFALCPPCTQKKKANPCLFQCNWMSSASARKHSWPRTTKICNAGPGILRGEKFDANLIFPPPDIVNQLLDSKWLQLPKPVSEIVPDSLIADLSQKIPKEWKLLASYLDLNADHVATIDQENTIIAEKVIAMFNAWKHAQGANVTRSKLVTALVDVGRKDLAEKVLTYQKE</sequence>
<evidence type="ECO:0000256" key="2">
    <source>
        <dbReference type="ARBA" id="ARBA00022737"/>
    </source>
</evidence>
<dbReference type="EMBL" id="CALNXJ010000026">
    <property type="protein sequence ID" value="CAH3132014.1"/>
    <property type="molecule type" value="Genomic_DNA"/>
</dbReference>
<dbReference type="Gene3D" id="1.10.533.10">
    <property type="entry name" value="Death Domain, Fas"/>
    <property type="match status" value="1"/>
</dbReference>
<dbReference type="PROSITE" id="PS50017">
    <property type="entry name" value="DEATH_DOMAIN"/>
    <property type="match status" value="1"/>
</dbReference>
<evidence type="ECO:0000259" key="5">
    <source>
        <dbReference type="PROSITE" id="PS51424"/>
    </source>
</evidence>
<dbReference type="SUPFAM" id="SSF52058">
    <property type="entry name" value="L domain-like"/>
    <property type="match status" value="1"/>
</dbReference>
<dbReference type="Proteomes" id="UP001159428">
    <property type="component" value="Unassembled WGS sequence"/>
</dbReference>
<protein>
    <recommendedName>
        <fullName evidence="8">Malignant fibrous histiocytoma-amplified sequence 1 homolog</fullName>
    </recommendedName>
</protein>
<dbReference type="InterPro" id="IPR001611">
    <property type="entry name" value="Leu-rich_rpt"/>
</dbReference>
<dbReference type="SMART" id="SM00369">
    <property type="entry name" value="LRR_TYP"/>
    <property type="match status" value="6"/>
</dbReference>
<dbReference type="SUPFAM" id="SSF52540">
    <property type="entry name" value="P-loop containing nucleoside triphosphate hydrolases"/>
    <property type="match status" value="1"/>
</dbReference>
<dbReference type="InterPro" id="IPR025662">
    <property type="entry name" value="Sigma_54_int_dom_ATP-bd_1"/>
</dbReference>
<keyword evidence="7" id="KW-1185">Reference proteome</keyword>
<dbReference type="GO" id="GO:0009966">
    <property type="term" value="P:regulation of signal transduction"/>
    <property type="evidence" value="ECO:0007669"/>
    <property type="project" value="UniProtKB-ARBA"/>
</dbReference>
<dbReference type="InterPro" id="IPR003591">
    <property type="entry name" value="Leu-rich_rpt_typical-subtyp"/>
</dbReference>
<dbReference type="InterPro" id="IPR020859">
    <property type="entry name" value="ROC"/>
</dbReference>
<evidence type="ECO:0008006" key="8">
    <source>
        <dbReference type="Google" id="ProtNLM"/>
    </source>
</evidence>
<evidence type="ECO:0000259" key="4">
    <source>
        <dbReference type="PROSITE" id="PS50017"/>
    </source>
</evidence>
<dbReference type="Pfam" id="PF08477">
    <property type="entry name" value="Roc"/>
    <property type="match status" value="1"/>
</dbReference>
<dbReference type="Pfam" id="PF00531">
    <property type="entry name" value="Death"/>
    <property type="match status" value="1"/>
</dbReference>
<dbReference type="GO" id="GO:0007165">
    <property type="term" value="P:signal transduction"/>
    <property type="evidence" value="ECO:0007669"/>
    <property type="project" value="InterPro"/>
</dbReference>
<gene>
    <name evidence="6" type="ORF">PMEA_00014942</name>
</gene>
<dbReference type="Gene3D" id="1.10.10.10">
    <property type="entry name" value="Winged helix-like DNA-binding domain superfamily/Winged helix DNA-binding domain"/>
    <property type="match status" value="1"/>
</dbReference>
<keyword evidence="2" id="KW-0677">Repeat</keyword>
<organism evidence="6 7">
    <name type="scientific">Pocillopora meandrina</name>
    <dbReference type="NCBI Taxonomy" id="46732"/>
    <lineage>
        <taxon>Eukaryota</taxon>
        <taxon>Metazoa</taxon>
        <taxon>Cnidaria</taxon>
        <taxon>Anthozoa</taxon>
        <taxon>Hexacorallia</taxon>
        <taxon>Scleractinia</taxon>
        <taxon>Astrocoeniina</taxon>
        <taxon>Pocilloporidae</taxon>
        <taxon>Pocillopora</taxon>
    </lineage>
</organism>